<dbReference type="InterPro" id="IPR012677">
    <property type="entry name" value="Nucleotide-bd_a/b_plait_sf"/>
</dbReference>
<dbReference type="InterPro" id="IPR035979">
    <property type="entry name" value="RBD_domain_sf"/>
</dbReference>
<dbReference type="PANTHER" id="PTHR13318">
    <property type="entry name" value="PARTNER OF PAIRED, ISOFORM B-RELATED"/>
    <property type="match status" value="1"/>
</dbReference>
<dbReference type="PANTHER" id="PTHR13318:SF190">
    <property type="entry name" value="PARTNER OF PAIRED, ISOFORM B"/>
    <property type="match status" value="1"/>
</dbReference>
<dbReference type="OrthoDB" id="549243at2759"/>
<dbReference type="SUPFAM" id="SSF81383">
    <property type="entry name" value="F-box domain"/>
    <property type="match status" value="1"/>
</dbReference>
<dbReference type="CDD" id="cd00590">
    <property type="entry name" value="RRM_SF"/>
    <property type="match status" value="1"/>
</dbReference>
<dbReference type="InterPro" id="IPR000504">
    <property type="entry name" value="RRM_dom"/>
</dbReference>
<dbReference type="Pfam" id="PF00076">
    <property type="entry name" value="RRM_1"/>
    <property type="match status" value="1"/>
</dbReference>
<sequence>MEQISKKSEEMPLQATKLLVDNINPLVRHKSLRDCLQVFGTIRNLVLKRRKSKQRSYAFVTYSTSAEALRAYNCLLRKTLWHPVLVIPFLGNKSAKKELRNEHHPEADRDEDTDGSEFAYYRFEKNDDDLINNLNNDCLARIFSFLPIPDRLAMAEVCRRWQVVSQQAWRSFNRFTLSPANWYSSSAEHQEKHIFSFAGMSIVRETSIVRLLGHCGPYVSELDLSFGSNVHSTAILINIFKLCPNVRVLNLRHYKYNNPSSIKSLADNCQRIQHLILDDSLFYNCYQDQMCRIFSKNEIKILELSGDMSDRVRRRIRCRYLRELVISRAQNPMLMHRIVELAVNLRRFKYDFDSKETIFYRKAESEFLQCLFRSECSDQLEDLEINYRFSNYKLQGRLEESPTFTQLRKLSLRGAFFVDDKFLITLCRMNPRLESVDVSNCVALTNESLKKVSQLPRLARLAIEGLDGVTDDIFDGKCTTNLQVLNCKGCVGMRAAGLTKLIRSSLLSLTILDLEGCTDVTDDFVNAAVDRVKERNGEPVLTLNVLNTSVTRGAESLPAGLKFTEISE</sequence>
<dbReference type="PROSITE" id="PS50102">
    <property type="entry name" value="RRM"/>
    <property type="match status" value="1"/>
</dbReference>
<evidence type="ECO:0000313" key="7">
    <source>
        <dbReference type="Proteomes" id="UP000479190"/>
    </source>
</evidence>
<dbReference type="InterPro" id="IPR032675">
    <property type="entry name" value="LRR_dom_sf"/>
</dbReference>
<dbReference type="SMART" id="SM00367">
    <property type="entry name" value="LRR_CC"/>
    <property type="match status" value="3"/>
</dbReference>
<dbReference type="SUPFAM" id="SSF52047">
    <property type="entry name" value="RNI-like"/>
    <property type="match status" value="1"/>
</dbReference>
<keyword evidence="2 3" id="KW-0694">RNA-binding</keyword>
<dbReference type="Gene3D" id="3.30.70.330">
    <property type="match status" value="1"/>
</dbReference>
<keyword evidence="1" id="KW-0833">Ubl conjugation pathway</keyword>
<organism evidence="6 7">
    <name type="scientific">Trichogramma brassicae</name>
    <dbReference type="NCBI Taxonomy" id="86971"/>
    <lineage>
        <taxon>Eukaryota</taxon>
        <taxon>Metazoa</taxon>
        <taxon>Ecdysozoa</taxon>
        <taxon>Arthropoda</taxon>
        <taxon>Hexapoda</taxon>
        <taxon>Insecta</taxon>
        <taxon>Pterygota</taxon>
        <taxon>Neoptera</taxon>
        <taxon>Endopterygota</taxon>
        <taxon>Hymenoptera</taxon>
        <taxon>Apocrita</taxon>
        <taxon>Proctotrupomorpha</taxon>
        <taxon>Chalcidoidea</taxon>
        <taxon>Trichogrammatidae</taxon>
        <taxon>Trichogramma</taxon>
    </lineage>
</organism>
<gene>
    <name evidence="6" type="ORF">TBRA_LOCUS13061</name>
</gene>
<dbReference type="Gene3D" id="3.80.10.10">
    <property type="entry name" value="Ribonuclease Inhibitor"/>
    <property type="match status" value="2"/>
</dbReference>
<dbReference type="Pfam" id="PF00646">
    <property type="entry name" value="F-box"/>
    <property type="match status" value="1"/>
</dbReference>
<evidence type="ECO:0000259" key="4">
    <source>
        <dbReference type="PROSITE" id="PS50102"/>
    </source>
</evidence>
<keyword evidence="7" id="KW-1185">Reference proteome</keyword>
<dbReference type="EMBL" id="CADCXV010001116">
    <property type="protein sequence ID" value="CAB0041393.1"/>
    <property type="molecule type" value="Genomic_DNA"/>
</dbReference>
<dbReference type="GO" id="GO:0031146">
    <property type="term" value="P:SCF-dependent proteasomal ubiquitin-dependent protein catabolic process"/>
    <property type="evidence" value="ECO:0007669"/>
    <property type="project" value="TreeGrafter"/>
</dbReference>
<accession>A0A6H5ISR3</accession>
<reference evidence="6 7" key="1">
    <citation type="submission" date="2020-02" db="EMBL/GenBank/DDBJ databases">
        <authorList>
            <person name="Ferguson B K."/>
        </authorList>
    </citation>
    <scope>NUCLEOTIDE SEQUENCE [LARGE SCALE GENOMIC DNA]</scope>
</reference>
<evidence type="ECO:0000256" key="1">
    <source>
        <dbReference type="ARBA" id="ARBA00022786"/>
    </source>
</evidence>
<dbReference type="GO" id="GO:0019005">
    <property type="term" value="C:SCF ubiquitin ligase complex"/>
    <property type="evidence" value="ECO:0007669"/>
    <property type="project" value="TreeGrafter"/>
</dbReference>
<evidence type="ECO:0000256" key="2">
    <source>
        <dbReference type="ARBA" id="ARBA00022884"/>
    </source>
</evidence>
<dbReference type="InterPro" id="IPR036047">
    <property type="entry name" value="F-box-like_dom_sf"/>
</dbReference>
<feature type="domain" description="F-box" evidence="5">
    <location>
        <begin position="128"/>
        <end position="172"/>
    </location>
</feature>
<dbReference type="Proteomes" id="UP000479190">
    <property type="component" value="Unassembled WGS sequence"/>
</dbReference>
<dbReference type="GO" id="GO:0003723">
    <property type="term" value="F:RNA binding"/>
    <property type="evidence" value="ECO:0007669"/>
    <property type="project" value="UniProtKB-UniRule"/>
</dbReference>
<dbReference type="Gene3D" id="1.20.1280.50">
    <property type="match status" value="1"/>
</dbReference>
<evidence type="ECO:0000313" key="6">
    <source>
        <dbReference type="EMBL" id="CAB0041393.1"/>
    </source>
</evidence>
<evidence type="ECO:0008006" key="8">
    <source>
        <dbReference type="Google" id="ProtNLM"/>
    </source>
</evidence>
<evidence type="ECO:0000256" key="3">
    <source>
        <dbReference type="PROSITE-ProRule" id="PRU00176"/>
    </source>
</evidence>
<dbReference type="SMART" id="SM00360">
    <property type="entry name" value="RRM"/>
    <property type="match status" value="1"/>
</dbReference>
<proteinExistence type="predicted"/>
<dbReference type="PROSITE" id="PS50181">
    <property type="entry name" value="FBOX"/>
    <property type="match status" value="1"/>
</dbReference>
<evidence type="ECO:0000259" key="5">
    <source>
        <dbReference type="PROSITE" id="PS50181"/>
    </source>
</evidence>
<feature type="domain" description="RRM" evidence="4">
    <location>
        <begin position="16"/>
        <end position="102"/>
    </location>
</feature>
<protein>
    <recommendedName>
        <fullName evidence="8">RRM domain-containing protein</fullName>
    </recommendedName>
</protein>
<dbReference type="SUPFAM" id="SSF54928">
    <property type="entry name" value="RNA-binding domain, RBD"/>
    <property type="match status" value="1"/>
</dbReference>
<dbReference type="InterPro" id="IPR006553">
    <property type="entry name" value="Leu-rich_rpt_Cys-con_subtyp"/>
</dbReference>
<dbReference type="AlphaFoldDB" id="A0A6H5ISR3"/>
<dbReference type="InterPro" id="IPR001810">
    <property type="entry name" value="F-box_dom"/>
</dbReference>
<name>A0A6H5ISR3_9HYME</name>